<dbReference type="Pfam" id="PF17776">
    <property type="entry name" value="NLRC4_HD2"/>
    <property type="match status" value="1"/>
</dbReference>
<dbReference type="OrthoDB" id="120976at2759"/>
<reference evidence="5" key="1">
    <citation type="journal article" date="2017" name="Nat. Commun.">
        <title>The North American bullfrog draft genome provides insight into hormonal regulation of long noncoding RNA.</title>
        <authorList>
            <person name="Hammond S.A."/>
            <person name="Warren R.L."/>
            <person name="Vandervalk B.P."/>
            <person name="Kucuk E."/>
            <person name="Khan H."/>
            <person name="Gibb E.A."/>
            <person name="Pandoh P."/>
            <person name="Kirk H."/>
            <person name="Zhao Y."/>
            <person name="Jones M."/>
            <person name="Mungall A.J."/>
            <person name="Coope R."/>
            <person name="Pleasance S."/>
            <person name="Moore R.A."/>
            <person name="Holt R.A."/>
            <person name="Round J.M."/>
            <person name="Ohora S."/>
            <person name="Walle B.V."/>
            <person name="Veldhoen N."/>
            <person name="Helbing C.C."/>
            <person name="Birol I."/>
        </authorList>
    </citation>
    <scope>NUCLEOTIDE SEQUENCE [LARGE SCALE GENOMIC DNA]</scope>
</reference>
<organism evidence="4 5">
    <name type="scientific">Aquarana catesbeiana</name>
    <name type="common">American bullfrog</name>
    <name type="synonym">Rana catesbeiana</name>
    <dbReference type="NCBI Taxonomy" id="8400"/>
    <lineage>
        <taxon>Eukaryota</taxon>
        <taxon>Metazoa</taxon>
        <taxon>Chordata</taxon>
        <taxon>Craniata</taxon>
        <taxon>Vertebrata</taxon>
        <taxon>Euteleostomi</taxon>
        <taxon>Amphibia</taxon>
        <taxon>Batrachia</taxon>
        <taxon>Anura</taxon>
        <taxon>Neobatrachia</taxon>
        <taxon>Ranoidea</taxon>
        <taxon>Ranidae</taxon>
        <taxon>Aquarana</taxon>
    </lineage>
</organism>
<dbReference type="Gene3D" id="3.80.10.10">
    <property type="entry name" value="Ribonuclease Inhibitor"/>
    <property type="match status" value="1"/>
</dbReference>
<accession>A0A2G9P0T4</accession>
<protein>
    <recommendedName>
        <fullName evidence="3">NACHT LRR and PYD domain-containing protein</fullName>
    </recommendedName>
</protein>
<dbReference type="AlphaFoldDB" id="A0A2G9P0T4"/>
<dbReference type="SUPFAM" id="SSF52047">
    <property type="entry name" value="RNI-like"/>
    <property type="match status" value="1"/>
</dbReference>
<dbReference type="InterPro" id="IPR032675">
    <property type="entry name" value="LRR_dom_sf"/>
</dbReference>
<sequence length="319" mass="36235">MLKIFIQKRQTSQTDEATMLKTLRSRIFELAHLAHNGLDRNKTIFYSGEISEEIKVFAATHGLLSVFEVKKFDGTTGLGYSFVHLSSQEFFAALYLIMDETVTPSALHKRLHLKSKWNLKFKTKEELTDQFHIFLSGLSSKDCQPFLLKLSEHSENLIQKKQETILESLVKLADTQLTGPKLIELCHCIYETQDQKLAKHVGKDLAHKYGLKNFRITPVDMTAVAFVVKHGSCLVSLDFTGCPMELECLEVLGSCENVESLSFKSKKYGGTFAEALSPVIAGMKYLRRIRCCTFLSTLYVLIPYSAKCLHWEKRIIPDP</sequence>
<keyword evidence="1" id="KW-0433">Leucine-rich repeat</keyword>
<feature type="domain" description="NACHT LRR and PYD" evidence="3">
    <location>
        <begin position="84"/>
        <end position="200"/>
    </location>
</feature>
<dbReference type="EMBL" id="KV923772">
    <property type="protein sequence ID" value="PIN96924.1"/>
    <property type="molecule type" value="Genomic_DNA"/>
</dbReference>
<keyword evidence="2" id="KW-0677">Repeat</keyword>
<dbReference type="GO" id="GO:0045944">
    <property type="term" value="P:positive regulation of transcription by RNA polymerase II"/>
    <property type="evidence" value="ECO:0007669"/>
    <property type="project" value="TreeGrafter"/>
</dbReference>
<evidence type="ECO:0000256" key="2">
    <source>
        <dbReference type="ARBA" id="ARBA00022737"/>
    </source>
</evidence>
<proteinExistence type="predicted"/>
<dbReference type="Proteomes" id="UP000228934">
    <property type="component" value="Unassembled WGS sequence"/>
</dbReference>
<evidence type="ECO:0000256" key="1">
    <source>
        <dbReference type="ARBA" id="ARBA00022614"/>
    </source>
</evidence>
<dbReference type="PANTHER" id="PTHR47189">
    <property type="entry name" value="MHC CLASS II TRANSACTIVATOR"/>
    <property type="match status" value="1"/>
</dbReference>
<evidence type="ECO:0000259" key="3">
    <source>
        <dbReference type="Pfam" id="PF17776"/>
    </source>
</evidence>
<dbReference type="GO" id="GO:0045345">
    <property type="term" value="P:positive regulation of MHC class I biosynthetic process"/>
    <property type="evidence" value="ECO:0007669"/>
    <property type="project" value="TreeGrafter"/>
</dbReference>
<gene>
    <name evidence="4" type="ORF">AB205_0075580</name>
</gene>
<dbReference type="PANTHER" id="PTHR47189:SF1">
    <property type="entry name" value="MHC CLASS II TRANSACTIVATOR"/>
    <property type="match status" value="1"/>
</dbReference>
<evidence type="ECO:0000313" key="5">
    <source>
        <dbReference type="Proteomes" id="UP000228934"/>
    </source>
</evidence>
<keyword evidence="5" id="KW-1185">Reference proteome</keyword>
<evidence type="ECO:0000313" key="4">
    <source>
        <dbReference type="EMBL" id="PIN96924.1"/>
    </source>
</evidence>
<dbReference type="InterPro" id="IPR041267">
    <property type="entry name" value="NLRP_HD2"/>
</dbReference>
<name>A0A2G9P0T4_AQUCT</name>
<dbReference type="GO" id="GO:0045348">
    <property type="term" value="P:positive regulation of MHC class II biosynthetic process"/>
    <property type="evidence" value="ECO:0007669"/>
    <property type="project" value="TreeGrafter"/>
</dbReference>